<protein>
    <submittedName>
        <fullName evidence="1">Uncharacterized protein</fullName>
    </submittedName>
</protein>
<dbReference type="GeneID" id="115033038"/>
<evidence type="ECO:0000313" key="1">
    <source>
        <dbReference type="EnsemblMetazoa" id="XP_029341482.1"/>
    </source>
</evidence>
<proteinExistence type="predicted"/>
<reference evidence="1" key="2">
    <citation type="submission" date="2022-06" db="UniProtKB">
        <authorList>
            <consortium name="EnsemblMetazoa"/>
        </authorList>
    </citation>
    <scope>IDENTIFICATION</scope>
</reference>
<keyword evidence="2" id="KW-1185">Reference proteome</keyword>
<dbReference type="EnsemblMetazoa" id="XM_029485622.1">
    <property type="protein sequence ID" value="XP_029341482.1"/>
    <property type="gene ID" value="LOC115033038"/>
</dbReference>
<dbReference type="Proteomes" id="UP000007819">
    <property type="component" value="Chromosome X"/>
</dbReference>
<evidence type="ECO:0000313" key="2">
    <source>
        <dbReference type="Proteomes" id="UP000007819"/>
    </source>
</evidence>
<organism evidence="1 2">
    <name type="scientific">Acyrthosiphon pisum</name>
    <name type="common">Pea aphid</name>
    <dbReference type="NCBI Taxonomy" id="7029"/>
    <lineage>
        <taxon>Eukaryota</taxon>
        <taxon>Metazoa</taxon>
        <taxon>Ecdysozoa</taxon>
        <taxon>Arthropoda</taxon>
        <taxon>Hexapoda</taxon>
        <taxon>Insecta</taxon>
        <taxon>Pterygota</taxon>
        <taxon>Neoptera</taxon>
        <taxon>Paraneoptera</taxon>
        <taxon>Hemiptera</taxon>
        <taxon>Sternorrhyncha</taxon>
        <taxon>Aphidomorpha</taxon>
        <taxon>Aphidoidea</taxon>
        <taxon>Aphididae</taxon>
        <taxon>Macrosiphini</taxon>
        <taxon>Acyrthosiphon</taxon>
    </lineage>
</organism>
<name>A0A8R2NLW2_ACYPI</name>
<dbReference type="RefSeq" id="XP_029341482.1">
    <property type="nucleotide sequence ID" value="XM_029485622.1"/>
</dbReference>
<dbReference type="KEGG" id="api:115033038"/>
<sequence>MPADRESNPSLSLTCYDDTTLFQRACVCVRTSRNRTPYIVFVTTTHSCSHLRHQTTYYFGKFIRKSCSIVILKVVENWHRNNIFKEDDELFKSSYFIMDLRHSFPCIGDRHCG</sequence>
<accession>A0A8R2NLW2</accession>
<dbReference type="AlphaFoldDB" id="A0A8R2NLW2"/>
<reference evidence="2" key="1">
    <citation type="submission" date="2010-06" db="EMBL/GenBank/DDBJ databases">
        <authorList>
            <person name="Jiang H."/>
            <person name="Abraham K."/>
            <person name="Ali S."/>
            <person name="Alsbrooks S.L."/>
            <person name="Anim B.N."/>
            <person name="Anosike U.S."/>
            <person name="Attaway T."/>
            <person name="Bandaranaike D.P."/>
            <person name="Battles P.K."/>
            <person name="Bell S.N."/>
            <person name="Bell A.V."/>
            <person name="Beltran B."/>
            <person name="Bickham C."/>
            <person name="Bustamante Y."/>
            <person name="Caleb T."/>
            <person name="Canada A."/>
            <person name="Cardenas V."/>
            <person name="Carter K."/>
            <person name="Chacko J."/>
            <person name="Chandrabose M.N."/>
            <person name="Chavez D."/>
            <person name="Chavez A."/>
            <person name="Chen L."/>
            <person name="Chu H.-S."/>
            <person name="Claassen K.J."/>
            <person name="Cockrell R."/>
            <person name="Collins M."/>
            <person name="Cooper J.A."/>
            <person name="Cree A."/>
            <person name="Curry S.M."/>
            <person name="Da Y."/>
            <person name="Dao M.D."/>
            <person name="Das B."/>
            <person name="Davila M.-L."/>
            <person name="Davy-Carroll L."/>
            <person name="Denson S."/>
            <person name="Dinh H."/>
            <person name="Ebong V.E."/>
            <person name="Edwards J.R."/>
            <person name="Egan A."/>
            <person name="El-Daye J."/>
            <person name="Escobedo L."/>
            <person name="Fernandez S."/>
            <person name="Fernando P.R."/>
            <person name="Flagg N."/>
            <person name="Forbes L.D."/>
            <person name="Fowler R.G."/>
            <person name="Fu Q."/>
            <person name="Gabisi R.A."/>
            <person name="Ganer J."/>
            <person name="Garbino Pronczuk A."/>
            <person name="Garcia R.M."/>
            <person name="Garner T."/>
            <person name="Garrett T.E."/>
            <person name="Gonzalez D.A."/>
            <person name="Hamid H."/>
            <person name="Hawkins E.S."/>
            <person name="Hirani K."/>
            <person name="Hogues M.E."/>
            <person name="Hollins B."/>
            <person name="Hsiao C.-H."/>
            <person name="Jabil R."/>
            <person name="James M.L."/>
            <person name="Jhangiani S.N."/>
            <person name="Johnson B."/>
            <person name="Johnson Q."/>
            <person name="Joshi V."/>
            <person name="Kalu J.B."/>
            <person name="Kam C."/>
            <person name="Kashfia A."/>
            <person name="Keebler J."/>
            <person name="Kisamo H."/>
            <person name="Kovar C.L."/>
            <person name="Lago L.A."/>
            <person name="Lai C.-Y."/>
            <person name="Laidlaw J."/>
            <person name="Lara F."/>
            <person name="Le T.-K."/>
            <person name="Lee S.L."/>
            <person name="Legall F.H."/>
            <person name="Lemon S.J."/>
            <person name="Lewis L.R."/>
            <person name="Li B."/>
            <person name="Liu Y."/>
            <person name="Liu Y.-S."/>
            <person name="Lopez J."/>
            <person name="Lozado R.J."/>
            <person name="Lu J."/>
            <person name="Madu R.C."/>
            <person name="Maheshwari M."/>
            <person name="Maheshwari R."/>
            <person name="Malloy K."/>
            <person name="Martinez E."/>
            <person name="Mathew T."/>
            <person name="Mercado I.C."/>
            <person name="Mercado C."/>
            <person name="Meyer B."/>
            <person name="Montgomery K."/>
            <person name="Morgan M.B."/>
            <person name="Munidasa M."/>
            <person name="Nazareth L.V."/>
            <person name="Nelson J."/>
            <person name="Ng B.M."/>
            <person name="Nguyen N.B."/>
            <person name="Nguyen P.Q."/>
            <person name="Nguyen T."/>
            <person name="Obregon M."/>
            <person name="Okwuonu G.O."/>
            <person name="Onwere C.G."/>
            <person name="Orozco G."/>
            <person name="Parra A."/>
            <person name="Patel S."/>
            <person name="Patil S."/>
            <person name="Perez A."/>
            <person name="Perez Y."/>
            <person name="Pham C."/>
            <person name="Primus E.L."/>
            <person name="Pu L.-L."/>
            <person name="Puazo M."/>
            <person name="Qin X."/>
            <person name="Quiroz J.B."/>
            <person name="Reese J."/>
            <person name="Richards S."/>
            <person name="Rives C.M."/>
            <person name="Robberts R."/>
            <person name="Ruiz S.J."/>
            <person name="Ruiz M.J."/>
            <person name="Santibanez J."/>
            <person name="Schneider B.W."/>
            <person name="Sisson I."/>
            <person name="Smith M."/>
            <person name="Sodergren E."/>
            <person name="Song X.-Z."/>
            <person name="Song B.B."/>
            <person name="Summersgill H."/>
            <person name="Thelus R."/>
            <person name="Thornton R.D."/>
            <person name="Trejos Z.Y."/>
            <person name="Usmani K."/>
            <person name="Vattathil S."/>
            <person name="Villasana D."/>
            <person name="Walker D.L."/>
            <person name="Wang S."/>
            <person name="Wang K."/>
            <person name="White C.S."/>
            <person name="Williams A.C."/>
            <person name="Williamson J."/>
            <person name="Wilson K."/>
            <person name="Woghiren I.O."/>
            <person name="Woodworth J.R."/>
            <person name="Worley K.C."/>
            <person name="Wright R.A."/>
            <person name="Wu W."/>
            <person name="Young L."/>
            <person name="Zhang L."/>
            <person name="Zhang J."/>
            <person name="Zhu Y."/>
            <person name="Muzny D.M."/>
            <person name="Weinstock G."/>
            <person name="Gibbs R.A."/>
        </authorList>
    </citation>
    <scope>NUCLEOTIDE SEQUENCE [LARGE SCALE GENOMIC DNA]</scope>
    <source>
        <strain evidence="2">LSR1</strain>
    </source>
</reference>